<dbReference type="AlphaFoldDB" id="A0A9P7BQP8"/>
<protein>
    <submittedName>
        <fullName evidence="1">Uncharacterized protein</fullName>
    </submittedName>
</protein>
<organism evidence="1 2">
    <name type="scientific">Rhizopus oryzae</name>
    <name type="common">Mucormycosis agent</name>
    <name type="synonym">Rhizopus arrhizus var. delemar</name>
    <dbReference type="NCBI Taxonomy" id="64495"/>
    <lineage>
        <taxon>Eukaryota</taxon>
        <taxon>Fungi</taxon>
        <taxon>Fungi incertae sedis</taxon>
        <taxon>Mucoromycota</taxon>
        <taxon>Mucoromycotina</taxon>
        <taxon>Mucoromycetes</taxon>
        <taxon>Mucorales</taxon>
        <taxon>Mucorineae</taxon>
        <taxon>Rhizopodaceae</taxon>
        <taxon>Rhizopus</taxon>
    </lineage>
</organism>
<keyword evidence="2" id="KW-1185">Reference proteome</keyword>
<name>A0A9P7BQP8_RHIOR</name>
<evidence type="ECO:0000313" key="1">
    <source>
        <dbReference type="EMBL" id="KAG1306287.1"/>
    </source>
</evidence>
<sequence>MFKWIPSEKQQYSHGCQIKSMDFEKNYVFLDEAGLTSTSAVLKVGLKKVNLTNLSFLPLEELRLQSLRLFMHRE</sequence>
<evidence type="ECO:0000313" key="2">
    <source>
        <dbReference type="Proteomes" id="UP000716291"/>
    </source>
</evidence>
<dbReference type="OrthoDB" id="10272096at2759"/>
<gene>
    <name evidence="1" type="ORF">G6F64_007714</name>
</gene>
<proteinExistence type="predicted"/>
<reference evidence="1" key="1">
    <citation type="journal article" date="2020" name="Microb. Genom.">
        <title>Genetic diversity of clinical and environmental Mucorales isolates obtained from an investigation of mucormycosis cases among solid organ transplant recipients.</title>
        <authorList>
            <person name="Nguyen M.H."/>
            <person name="Kaul D."/>
            <person name="Muto C."/>
            <person name="Cheng S.J."/>
            <person name="Richter R.A."/>
            <person name="Bruno V.M."/>
            <person name="Liu G."/>
            <person name="Beyhan S."/>
            <person name="Sundermann A.J."/>
            <person name="Mounaud S."/>
            <person name="Pasculle A.W."/>
            <person name="Nierman W.C."/>
            <person name="Driscoll E."/>
            <person name="Cumbie R."/>
            <person name="Clancy C.J."/>
            <person name="Dupont C.L."/>
        </authorList>
    </citation>
    <scope>NUCLEOTIDE SEQUENCE</scope>
    <source>
        <strain evidence="1">GL11</strain>
    </source>
</reference>
<accession>A0A9P7BQP8</accession>
<dbReference type="EMBL" id="JAANQT010001166">
    <property type="protein sequence ID" value="KAG1306287.1"/>
    <property type="molecule type" value="Genomic_DNA"/>
</dbReference>
<dbReference type="Proteomes" id="UP000716291">
    <property type="component" value="Unassembled WGS sequence"/>
</dbReference>
<comment type="caution">
    <text evidence="1">The sequence shown here is derived from an EMBL/GenBank/DDBJ whole genome shotgun (WGS) entry which is preliminary data.</text>
</comment>